<dbReference type="RefSeq" id="WP_048685414.1">
    <property type="nucleotide sequence ID" value="NZ_CABHMU010000006.1"/>
</dbReference>
<dbReference type="Gene3D" id="1.10.260.40">
    <property type="entry name" value="lambda repressor-like DNA-binding domains"/>
    <property type="match status" value="1"/>
</dbReference>
<evidence type="ECO:0000313" key="2">
    <source>
        <dbReference type="EMBL" id="QTD67373.1"/>
    </source>
</evidence>
<reference evidence="2" key="1">
    <citation type="submission" date="2021-03" db="EMBL/GenBank/DDBJ databases">
        <title>Whole genome sequence of Lactobacillus gasseri HL75.</title>
        <authorList>
            <person name="Kim J.-M."/>
            <person name="Chung S.H."/>
            <person name="Kim J.-S."/>
        </authorList>
    </citation>
    <scope>NUCLEOTIDE SEQUENCE</scope>
    <source>
        <strain evidence="2">HL75</strain>
    </source>
</reference>
<dbReference type="SMART" id="SM00530">
    <property type="entry name" value="HTH_XRE"/>
    <property type="match status" value="1"/>
</dbReference>
<dbReference type="InterPro" id="IPR010982">
    <property type="entry name" value="Lambda_DNA-bd_dom_sf"/>
</dbReference>
<name>A0A8A4V201_LACGS</name>
<dbReference type="PANTHER" id="PTHR37038">
    <property type="entry name" value="TRANSCRIPTIONAL REGULATOR-RELATED"/>
    <property type="match status" value="1"/>
</dbReference>
<dbReference type="InterPro" id="IPR053163">
    <property type="entry name" value="HTH-type_regulator_Rgg"/>
</dbReference>
<dbReference type="SUPFAM" id="SSF47413">
    <property type="entry name" value="lambda repressor-like DNA-binding domains"/>
    <property type="match status" value="1"/>
</dbReference>
<dbReference type="NCBIfam" id="TIGR01716">
    <property type="entry name" value="RGG_Cterm"/>
    <property type="match status" value="1"/>
</dbReference>
<dbReference type="Pfam" id="PF01381">
    <property type="entry name" value="HTH_3"/>
    <property type="match status" value="1"/>
</dbReference>
<dbReference type="Pfam" id="PF21259">
    <property type="entry name" value="Rgg_C"/>
    <property type="match status" value="1"/>
</dbReference>
<dbReference type="Proteomes" id="UP000663932">
    <property type="component" value="Chromosome"/>
</dbReference>
<dbReference type="InterPro" id="IPR001387">
    <property type="entry name" value="Cro/C1-type_HTH"/>
</dbReference>
<dbReference type="GO" id="GO:0003677">
    <property type="term" value="F:DNA binding"/>
    <property type="evidence" value="ECO:0007669"/>
    <property type="project" value="InterPro"/>
</dbReference>
<proteinExistence type="predicted"/>
<accession>A0A8A4V201</accession>
<feature type="domain" description="HTH cro/C1-type" evidence="1">
    <location>
        <begin position="7"/>
        <end position="60"/>
    </location>
</feature>
<evidence type="ECO:0000313" key="3">
    <source>
        <dbReference type="Proteomes" id="UP000663932"/>
    </source>
</evidence>
<dbReference type="InterPro" id="IPR010057">
    <property type="entry name" value="Transcription_activator_Rgg_C"/>
</dbReference>
<dbReference type="AlphaFoldDB" id="A0A8A4V201"/>
<protein>
    <submittedName>
        <fullName evidence="2">Helix-turn-helix domain-containing protein</fullName>
    </submittedName>
</protein>
<gene>
    <name evidence="2" type="ORF">J3E67_001836</name>
</gene>
<evidence type="ECO:0000259" key="1">
    <source>
        <dbReference type="PROSITE" id="PS50943"/>
    </source>
</evidence>
<dbReference type="EMBL" id="CP071801">
    <property type="protein sequence ID" value="QTD67373.1"/>
    <property type="molecule type" value="Genomic_DNA"/>
</dbReference>
<dbReference type="CDD" id="cd00093">
    <property type="entry name" value="HTH_XRE"/>
    <property type="match status" value="1"/>
</dbReference>
<organism evidence="2 3">
    <name type="scientific">Lactobacillus gasseri</name>
    <dbReference type="NCBI Taxonomy" id="1596"/>
    <lineage>
        <taxon>Bacteria</taxon>
        <taxon>Bacillati</taxon>
        <taxon>Bacillota</taxon>
        <taxon>Bacilli</taxon>
        <taxon>Lactobacillales</taxon>
        <taxon>Lactobacillaceae</taxon>
        <taxon>Lactobacillus</taxon>
    </lineage>
</organism>
<sequence>MTIGDLLRQYRINQNKTLQEFAGNIIDRSYYGKVERNIHQISAENLINLLRYNQIDAIEFIETLDPNYENYQSQIQIQRKIMEEAYYQVDKDKLKKVKLMITESKLSEKDKEIQNLIADGLLELLNPDKPNQKIRDEIKKKIFEIPNFNSTKFMLYCNSMRFYSLADNEAIVRKIIEKYQVRESMLVKKSLLSLAINVLVLSIEENKFENIDFYIDFANKVPTNPDLFFYKSAMTFFTYFIQYKKNQDKSALQYCDAIIKSFCLVGMPEYGEELRKFKDKYK</sequence>
<dbReference type="PROSITE" id="PS50943">
    <property type="entry name" value="HTH_CROC1"/>
    <property type="match status" value="1"/>
</dbReference>